<reference evidence="1" key="1">
    <citation type="submission" date="2020-08" db="EMBL/GenBank/DDBJ databases">
        <title>Multicomponent nature underlies the extraordinary mechanical properties of spider dragline silk.</title>
        <authorList>
            <person name="Kono N."/>
            <person name="Nakamura H."/>
            <person name="Mori M."/>
            <person name="Yoshida Y."/>
            <person name="Ohtoshi R."/>
            <person name="Malay A.D."/>
            <person name="Moran D.A.P."/>
            <person name="Tomita M."/>
            <person name="Numata K."/>
            <person name="Arakawa K."/>
        </authorList>
    </citation>
    <scope>NUCLEOTIDE SEQUENCE</scope>
</reference>
<dbReference type="EMBL" id="BMAV01026735">
    <property type="protein sequence ID" value="GFS52861.1"/>
    <property type="molecule type" value="Genomic_DNA"/>
</dbReference>
<gene>
    <name evidence="1" type="ORF">TNIN_218291</name>
</gene>
<organism evidence="1 2">
    <name type="scientific">Trichonephila inaurata madagascariensis</name>
    <dbReference type="NCBI Taxonomy" id="2747483"/>
    <lineage>
        <taxon>Eukaryota</taxon>
        <taxon>Metazoa</taxon>
        <taxon>Ecdysozoa</taxon>
        <taxon>Arthropoda</taxon>
        <taxon>Chelicerata</taxon>
        <taxon>Arachnida</taxon>
        <taxon>Araneae</taxon>
        <taxon>Araneomorphae</taxon>
        <taxon>Entelegynae</taxon>
        <taxon>Araneoidea</taxon>
        <taxon>Nephilidae</taxon>
        <taxon>Trichonephila</taxon>
        <taxon>Trichonephila inaurata</taxon>
    </lineage>
</organism>
<evidence type="ECO:0000313" key="1">
    <source>
        <dbReference type="EMBL" id="GFS52861.1"/>
    </source>
</evidence>
<accession>A0A8X6K0U3</accession>
<proteinExistence type="predicted"/>
<comment type="caution">
    <text evidence="1">The sequence shown here is derived from an EMBL/GenBank/DDBJ whole genome shotgun (WGS) entry which is preliminary data.</text>
</comment>
<dbReference type="Proteomes" id="UP000886998">
    <property type="component" value="Unassembled WGS sequence"/>
</dbReference>
<protein>
    <submittedName>
        <fullName evidence="1">Uncharacterized protein</fullName>
    </submittedName>
</protein>
<dbReference type="AlphaFoldDB" id="A0A8X6K0U3"/>
<sequence>MPPHHGAQNRCGGEAHLGLPWAPPHLFWVGTPSPGDISHAERYYRTLAVWTTSLVTSVTAWTPSRALTELHFSGCLDYKFDHINFLLFSGLWTTSLVTSVTAWTPSSAFTALYFICSVRTTSISALQWLFGLQVSSHQSLPGQCQGCLQHCSSGAV</sequence>
<name>A0A8X6K0U3_9ARAC</name>
<keyword evidence="2" id="KW-1185">Reference proteome</keyword>
<evidence type="ECO:0000313" key="2">
    <source>
        <dbReference type="Proteomes" id="UP000886998"/>
    </source>
</evidence>